<evidence type="ECO:0000256" key="1">
    <source>
        <dbReference type="SAM" id="MobiDB-lite"/>
    </source>
</evidence>
<feature type="compositionally biased region" description="Basic and acidic residues" evidence="1">
    <location>
        <begin position="191"/>
        <end position="200"/>
    </location>
</feature>
<evidence type="ECO:0000313" key="2">
    <source>
        <dbReference type="EMBL" id="MFD1633738.1"/>
    </source>
</evidence>
<accession>A0ABD6CZA1</accession>
<evidence type="ECO:0000313" key="3">
    <source>
        <dbReference type="Proteomes" id="UP001597075"/>
    </source>
</evidence>
<feature type="compositionally biased region" description="Acidic residues" evidence="1">
    <location>
        <begin position="21"/>
        <end position="32"/>
    </location>
</feature>
<feature type="compositionally biased region" description="Acidic residues" evidence="1">
    <location>
        <begin position="201"/>
        <end position="210"/>
    </location>
</feature>
<feature type="compositionally biased region" description="Basic and acidic residues" evidence="1">
    <location>
        <begin position="163"/>
        <end position="177"/>
    </location>
</feature>
<sequence>MTGLLDRLRSWLGSVFGAETTDGDDVSADVDGQDARDSPTVVHRDDRPLETPSDLDHSSPTESAPVRGASTSGAEHEAPSDPTDDEEAERGRVSIPDAESVAGGAADTPAEGDRANSSGADPEMADDRGDADDDAADGFACAVCGTAVDDPTEACPLCGATDVRPDGERGDGHHESPGGRTAVSAADDEAVERLGDVRDAGDEEERDGGDDAPAPDGDETG</sequence>
<keyword evidence="3" id="KW-1185">Reference proteome</keyword>
<proteinExistence type="predicted"/>
<protein>
    <recommendedName>
        <fullName evidence="4">Zinc ribbon domain-containing protein</fullName>
    </recommendedName>
</protein>
<dbReference type="Proteomes" id="UP001597075">
    <property type="component" value="Unassembled WGS sequence"/>
</dbReference>
<comment type="caution">
    <text evidence="2">The sequence shown here is derived from an EMBL/GenBank/DDBJ whole genome shotgun (WGS) entry which is preliminary data.</text>
</comment>
<dbReference type="RefSeq" id="WP_256404010.1">
    <property type="nucleotide sequence ID" value="NZ_CP187151.1"/>
</dbReference>
<reference evidence="2 3" key="1">
    <citation type="journal article" date="2019" name="Int. J. Syst. Evol. Microbiol.">
        <title>The Global Catalogue of Microorganisms (GCM) 10K type strain sequencing project: providing services to taxonomists for standard genome sequencing and annotation.</title>
        <authorList>
            <consortium name="The Broad Institute Genomics Platform"/>
            <consortium name="The Broad Institute Genome Sequencing Center for Infectious Disease"/>
            <person name="Wu L."/>
            <person name="Ma J."/>
        </authorList>
    </citation>
    <scope>NUCLEOTIDE SEQUENCE [LARGE SCALE GENOMIC DNA]</scope>
    <source>
        <strain evidence="2 3">CGMCC 1.10594</strain>
    </source>
</reference>
<organism evidence="2 3">
    <name type="scientific">Haloplanus ruber</name>
    <dbReference type="NCBI Taxonomy" id="869892"/>
    <lineage>
        <taxon>Archaea</taxon>
        <taxon>Methanobacteriati</taxon>
        <taxon>Methanobacteriota</taxon>
        <taxon>Stenosarchaea group</taxon>
        <taxon>Halobacteria</taxon>
        <taxon>Halobacteriales</taxon>
        <taxon>Haloferacaceae</taxon>
        <taxon>Haloplanus</taxon>
    </lineage>
</organism>
<feature type="compositionally biased region" description="Basic and acidic residues" evidence="1">
    <location>
        <begin position="33"/>
        <end position="59"/>
    </location>
</feature>
<dbReference type="AlphaFoldDB" id="A0ABD6CZA1"/>
<gene>
    <name evidence="2" type="ORF">ACFSBJ_08340</name>
</gene>
<evidence type="ECO:0008006" key="4">
    <source>
        <dbReference type="Google" id="ProtNLM"/>
    </source>
</evidence>
<feature type="region of interest" description="Disordered" evidence="1">
    <location>
        <begin position="16"/>
        <end position="136"/>
    </location>
</feature>
<dbReference type="EMBL" id="JBHUDL010000010">
    <property type="protein sequence ID" value="MFD1633738.1"/>
    <property type="molecule type" value="Genomic_DNA"/>
</dbReference>
<feature type="region of interest" description="Disordered" evidence="1">
    <location>
        <begin position="149"/>
        <end position="221"/>
    </location>
</feature>
<name>A0ABD6CZA1_9EURY</name>